<reference evidence="5" key="1">
    <citation type="journal article" date="2015" name="J. Biotechnol.">
        <title>Complete genome sequence of Haloferax gibbonsii strain ARA6, a potential producer of polyhydroxyalkanoates and halocins isolated from Araruama, Rio de Janeiro, Brasil.</title>
        <authorList>
            <person name="Pinto L.H."/>
            <person name="D'Alincourt Carvalho-Assef A.P."/>
            <person name="Vieira R.P."/>
            <person name="Clementino M.M."/>
            <person name="Albano R.M."/>
        </authorList>
    </citation>
    <scope>NUCLEOTIDE SEQUENCE [LARGE SCALE GENOMIC DNA]</scope>
    <source>
        <strain evidence="5">ARA6</strain>
    </source>
</reference>
<protein>
    <submittedName>
        <fullName evidence="3">Universal stress protein UspA</fullName>
    </submittedName>
    <submittedName>
        <fullName evidence="4">UspA domain protein</fullName>
    </submittedName>
</protein>
<dbReference type="InterPro" id="IPR006015">
    <property type="entry name" value="Universal_stress_UspA"/>
</dbReference>
<dbReference type="PRINTS" id="PR01438">
    <property type="entry name" value="UNVRSLSTRESS"/>
</dbReference>
<dbReference type="PANTHER" id="PTHR46268">
    <property type="entry name" value="STRESS RESPONSE PROTEIN NHAX"/>
    <property type="match status" value="1"/>
</dbReference>
<dbReference type="AlphaFoldDB" id="A0A0K1IR56"/>
<dbReference type="InterPro" id="IPR006016">
    <property type="entry name" value="UspA"/>
</dbReference>
<dbReference type="RefSeq" id="WP_050458817.1">
    <property type="nucleotide sequence ID" value="NZ_CP011947.1"/>
</dbReference>
<dbReference type="GeneID" id="59458614"/>
<dbReference type="KEGG" id="hgi:ABY42_04525"/>
<name>A0A0K1IR56_HALGI</name>
<comment type="similarity">
    <text evidence="1">Belongs to the universal stress protein A family.</text>
</comment>
<dbReference type="PATRIC" id="fig|35746.4.peg.961"/>
<evidence type="ECO:0000259" key="2">
    <source>
        <dbReference type="Pfam" id="PF00582"/>
    </source>
</evidence>
<organism evidence="3 5">
    <name type="scientific">Haloferax gibbonsii</name>
    <dbReference type="NCBI Taxonomy" id="35746"/>
    <lineage>
        <taxon>Archaea</taxon>
        <taxon>Methanobacteriati</taxon>
        <taxon>Methanobacteriota</taxon>
        <taxon>Stenosarchaea group</taxon>
        <taxon>Halobacteria</taxon>
        <taxon>Halobacteriales</taxon>
        <taxon>Haloferacaceae</taxon>
        <taxon>Haloferax</taxon>
    </lineage>
</organism>
<dbReference type="EMBL" id="CP011947">
    <property type="protein sequence ID" value="AKU07042.1"/>
    <property type="molecule type" value="Genomic_DNA"/>
</dbReference>
<dbReference type="Proteomes" id="UP000066124">
    <property type="component" value="Chromosome"/>
</dbReference>
<dbReference type="EMBL" id="CP063205">
    <property type="protein sequence ID" value="QOS11097.1"/>
    <property type="molecule type" value="Genomic_DNA"/>
</dbReference>
<dbReference type="PANTHER" id="PTHR46268:SF6">
    <property type="entry name" value="UNIVERSAL STRESS PROTEIN UP12"/>
    <property type="match status" value="1"/>
</dbReference>
<accession>A0A0K1IR56</accession>
<dbReference type="SUPFAM" id="SSF52402">
    <property type="entry name" value="Adenine nucleotide alpha hydrolases-like"/>
    <property type="match status" value="1"/>
</dbReference>
<evidence type="ECO:0000313" key="5">
    <source>
        <dbReference type="Proteomes" id="UP000066124"/>
    </source>
</evidence>
<reference evidence="3" key="2">
    <citation type="submission" date="2015-06" db="EMBL/GenBank/DDBJ databases">
        <authorList>
            <person name="Hoefler B.C."/>
            <person name="Straight P.D."/>
        </authorList>
    </citation>
    <scope>NUCLEOTIDE SEQUENCE [LARGE SCALE GENOMIC DNA]</scope>
    <source>
        <strain evidence="3">ARA6</strain>
    </source>
</reference>
<evidence type="ECO:0000313" key="4">
    <source>
        <dbReference type="EMBL" id="QOS11097.1"/>
    </source>
</evidence>
<dbReference type="Proteomes" id="UP000663064">
    <property type="component" value="Chromosome"/>
</dbReference>
<evidence type="ECO:0000256" key="1">
    <source>
        <dbReference type="ARBA" id="ARBA00008791"/>
    </source>
</evidence>
<dbReference type="CDD" id="cd00293">
    <property type="entry name" value="USP-like"/>
    <property type="match status" value="1"/>
</dbReference>
<dbReference type="InterPro" id="IPR014729">
    <property type="entry name" value="Rossmann-like_a/b/a_fold"/>
</dbReference>
<feature type="domain" description="UspA" evidence="2">
    <location>
        <begin position="1"/>
        <end position="142"/>
    </location>
</feature>
<evidence type="ECO:0000313" key="3">
    <source>
        <dbReference type="EMBL" id="AKU07042.1"/>
    </source>
</evidence>
<dbReference type="Pfam" id="PF00582">
    <property type="entry name" value="Usp"/>
    <property type="match status" value="1"/>
</dbReference>
<sequence>MYHTVLVPTDGSARSRAAARRAIDLAGVYGASIHALAVIDTADLGLWTASDVPVERVQASLRDDAEMAVEEVASLAADAGVPCETAVRIGVPYREILDATAEADADLVVMATHGRTGLEHAVLGSTTERVVRLSDVAVLTVRE</sequence>
<reference evidence="4" key="3">
    <citation type="journal article" date="2021" name="Front. Microbiol.">
        <title>Cellular and Genomic Properties of Haloferax gibbonsii LR2-5, the Host of Euryarchaeal Virus HFTV1.</title>
        <authorList>
            <person name="Tittes C."/>
            <person name="Schwarzer S."/>
            <person name="Pfeiffer F."/>
            <person name="Dyall-Smith M."/>
            <person name="Rodriguez-Franco M."/>
            <person name="Oksanen H.M."/>
            <person name="Quax T.E.F."/>
        </authorList>
    </citation>
    <scope>NUCLEOTIDE SEQUENCE</scope>
    <source>
        <strain evidence="4">LR2-5</strain>
    </source>
</reference>
<dbReference type="Gene3D" id="3.40.50.620">
    <property type="entry name" value="HUPs"/>
    <property type="match status" value="1"/>
</dbReference>
<gene>
    <name evidence="3" type="ORF">ABY42_04525</name>
    <name evidence="4" type="ORF">HfgLR_04765</name>
</gene>
<proteinExistence type="inferred from homology"/>